<name>A0A382K535_9ZZZZ</name>
<gene>
    <name evidence="1" type="ORF">METZ01_LOCUS271041</name>
</gene>
<accession>A0A382K535</accession>
<evidence type="ECO:0000313" key="1">
    <source>
        <dbReference type="EMBL" id="SVC18187.1"/>
    </source>
</evidence>
<organism evidence="1">
    <name type="scientific">marine metagenome</name>
    <dbReference type="NCBI Taxonomy" id="408172"/>
    <lineage>
        <taxon>unclassified sequences</taxon>
        <taxon>metagenomes</taxon>
        <taxon>ecological metagenomes</taxon>
    </lineage>
</organism>
<dbReference type="AlphaFoldDB" id="A0A382K535"/>
<sequence length="54" mass="6222">MLDSIGKIKIDLTEFNSSEFDEDIIEWIEEEIVDVLDQRELLVSYDENGSGSLE</sequence>
<reference evidence="1" key="1">
    <citation type="submission" date="2018-05" db="EMBL/GenBank/DDBJ databases">
        <authorList>
            <person name="Lanie J.A."/>
            <person name="Ng W.-L."/>
            <person name="Kazmierczak K.M."/>
            <person name="Andrzejewski T.M."/>
            <person name="Davidsen T.M."/>
            <person name="Wayne K.J."/>
            <person name="Tettelin H."/>
            <person name="Glass J.I."/>
            <person name="Rusch D."/>
            <person name="Podicherti R."/>
            <person name="Tsui H.-C.T."/>
            <person name="Winkler M.E."/>
        </authorList>
    </citation>
    <scope>NUCLEOTIDE SEQUENCE</scope>
</reference>
<proteinExistence type="predicted"/>
<protein>
    <submittedName>
        <fullName evidence="1">Uncharacterized protein</fullName>
    </submittedName>
</protein>
<dbReference type="EMBL" id="UINC01077763">
    <property type="protein sequence ID" value="SVC18187.1"/>
    <property type="molecule type" value="Genomic_DNA"/>
</dbReference>